<evidence type="ECO:0000256" key="1">
    <source>
        <dbReference type="SAM" id="Phobius"/>
    </source>
</evidence>
<comment type="caution">
    <text evidence="2">The sequence shown here is derived from an EMBL/GenBank/DDBJ whole genome shotgun (WGS) entry which is preliminary data.</text>
</comment>
<evidence type="ECO:0000313" key="3">
    <source>
        <dbReference type="Proteomes" id="UP001319060"/>
    </source>
</evidence>
<keyword evidence="1" id="KW-0812">Transmembrane</keyword>
<organism evidence="2 3">
    <name type="scientific">Fictibacillus barbaricus</name>
    <dbReference type="NCBI Taxonomy" id="182136"/>
    <lineage>
        <taxon>Bacteria</taxon>
        <taxon>Bacillati</taxon>
        <taxon>Bacillota</taxon>
        <taxon>Bacilli</taxon>
        <taxon>Bacillales</taxon>
        <taxon>Fictibacillaceae</taxon>
        <taxon>Fictibacillus</taxon>
    </lineage>
</organism>
<feature type="transmembrane region" description="Helical" evidence="1">
    <location>
        <begin position="104"/>
        <end position="124"/>
    </location>
</feature>
<sequence>MKELLARKLMVSILTTLTFTVGLFFIPIIRGMEFFFLWLVPIVIIFAGVIILVFGSLTSIILEMLLKKMVKKRKFYLVFYILCHGLFGFIGGLFLALADQNNWSLVPGGICGFMYAIIESYIFTKLTYKSKENKVL</sequence>
<keyword evidence="3" id="KW-1185">Reference proteome</keyword>
<gene>
    <name evidence="2" type="ORF">JYA64_15400</name>
</gene>
<proteinExistence type="predicted"/>
<reference evidence="2 3" key="1">
    <citation type="submission" date="2021-01" db="EMBL/GenBank/DDBJ databases">
        <title>Genome Sequencing of Type Strains.</title>
        <authorList>
            <person name="Lemaire J.F."/>
            <person name="Inderbitzin P."/>
            <person name="Collins S.B."/>
            <person name="Wespe N."/>
            <person name="Knight-Connoni V."/>
        </authorList>
    </citation>
    <scope>NUCLEOTIDE SEQUENCE [LARGE SCALE GENOMIC DNA]</scope>
    <source>
        <strain evidence="2 3">DSM 14730</strain>
    </source>
</reference>
<feature type="transmembrane region" description="Helical" evidence="1">
    <location>
        <begin position="35"/>
        <end position="65"/>
    </location>
</feature>
<evidence type="ECO:0000313" key="2">
    <source>
        <dbReference type="EMBL" id="MBN3546692.1"/>
    </source>
</evidence>
<accession>A0ABS2ZH33</accession>
<feature type="transmembrane region" description="Helical" evidence="1">
    <location>
        <begin position="77"/>
        <end position="98"/>
    </location>
</feature>
<keyword evidence="1" id="KW-0472">Membrane</keyword>
<dbReference type="RefSeq" id="WP_188400996.1">
    <property type="nucleotide sequence ID" value="NZ_BMCE01000001.1"/>
</dbReference>
<dbReference type="Proteomes" id="UP001319060">
    <property type="component" value="Unassembled WGS sequence"/>
</dbReference>
<keyword evidence="1" id="KW-1133">Transmembrane helix</keyword>
<dbReference type="EMBL" id="JAFHKS010000044">
    <property type="protein sequence ID" value="MBN3546692.1"/>
    <property type="molecule type" value="Genomic_DNA"/>
</dbReference>
<protein>
    <submittedName>
        <fullName evidence="2">Uncharacterized protein</fullName>
    </submittedName>
</protein>
<feature type="transmembrane region" description="Helical" evidence="1">
    <location>
        <begin position="9"/>
        <end position="29"/>
    </location>
</feature>
<name>A0ABS2ZH33_9BACL</name>